<organism evidence="5 6">
    <name type="scientific">Nitrosovibrio tenuis</name>
    <dbReference type="NCBI Taxonomy" id="1233"/>
    <lineage>
        <taxon>Bacteria</taxon>
        <taxon>Pseudomonadati</taxon>
        <taxon>Pseudomonadota</taxon>
        <taxon>Betaproteobacteria</taxon>
        <taxon>Nitrosomonadales</taxon>
        <taxon>Nitrosomonadaceae</taxon>
        <taxon>Nitrosovibrio</taxon>
    </lineage>
</organism>
<dbReference type="InterPro" id="IPR045865">
    <property type="entry name" value="ACT-like_dom_sf"/>
</dbReference>
<dbReference type="SUPFAM" id="SSF55021">
    <property type="entry name" value="ACT-like"/>
    <property type="match status" value="1"/>
</dbReference>
<dbReference type="GO" id="GO:0015969">
    <property type="term" value="P:guanosine tetraphosphate metabolic process"/>
    <property type="evidence" value="ECO:0007669"/>
    <property type="project" value="InterPro"/>
</dbReference>
<dbReference type="Gene3D" id="3.10.20.30">
    <property type="match status" value="1"/>
</dbReference>
<dbReference type="SUPFAM" id="SSF81301">
    <property type="entry name" value="Nucleotidyltransferase"/>
    <property type="match status" value="1"/>
</dbReference>
<dbReference type="Gene3D" id="1.10.3210.10">
    <property type="entry name" value="Hypothetical protein af1432"/>
    <property type="match status" value="1"/>
</dbReference>
<dbReference type="RefSeq" id="WP_090829023.1">
    <property type="nucleotide sequence ID" value="NZ_FOBH01000008.1"/>
</dbReference>
<dbReference type="Proteomes" id="UP000198620">
    <property type="component" value="Unassembled WGS sequence"/>
</dbReference>
<dbReference type="EMBL" id="FOBH01000008">
    <property type="protein sequence ID" value="SEL30933.1"/>
    <property type="molecule type" value="Genomic_DNA"/>
</dbReference>
<keyword evidence="6" id="KW-1185">Reference proteome</keyword>
<evidence type="ECO:0000313" key="5">
    <source>
        <dbReference type="EMBL" id="SEL30933.1"/>
    </source>
</evidence>
<dbReference type="PANTHER" id="PTHR21262">
    <property type="entry name" value="GUANOSINE-3',5'-BIS DIPHOSPHATE 3'-PYROPHOSPHOHYDROLASE"/>
    <property type="match status" value="1"/>
</dbReference>
<evidence type="ECO:0000259" key="3">
    <source>
        <dbReference type="PROSITE" id="PS51831"/>
    </source>
</evidence>
<dbReference type="GO" id="GO:0015949">
    <property type="term" value="P:nucleobase-containing small molecule interconversion"/>
    <property type="evidence" value="ECO:0007669"/>
    <property type="project" value="UniProtKB-ARBA"/>
</dbReference>
<dbReference type="FunFam" id="3.10.20.30:FF:000002">
    <property type="entry name" value="GTP pyrophosphokinase (RelA/SpoT)"/>
    <property type="match status" value="1"/>
</dbReference>
<dbReference type="PROSITE" id="PS51880">
    <property type="entry name" value="TGS"/>
    <property type="match status" value="1"/>
</dbReference>
<dbReference type="InterPro" id="IPR045600">
    <property type="entry name" value="RelA/SpoT_AH_RIS"/>
</dbReference>
<protein>
    <submittedName>
        <fullName evidence="5">GTP pyrophosphokinase</fullName>
    </submittedName>
</protein>
<dbReference type="GO" id="GO:0042594">
    <property type="term" value="P:response to starvation"/>
    <property type="evidence" value="ECO:0007669"/>
    <property type="project" value="TreeGrafter"/>
</dbReference>
<dbReference type="InterPro" id="IPR007685">
    <property type="entry name" value="RelA_SpoT"/>
</dbReference>
<sequence length="713" mass="79523">MRARGLPSSSATLPEAGFLFSELSSYLKREDVSELQNVYLFSQSAHSGQFRKSGEPYIFHPLAVASILGKLRLDTQTLAAALLHDVMEDTHISKAEISDRFGKPVAELVDGVSKLDKIEFQTYADAQAENFRKMLLAMAQDVRVILIKLADRLHNMRTLEAMRPEKRRRIARETMEIYAPIANRLGLNNIYHELQDLSFRYLFPTRYRVLGNATKAARGNRREMVTIILDAMRQRLKAAGLDAEVSGREKQLYSIYKKMVEKHLTFSEVLDIYGFRVIVKDVPSCYVALGTLHSLYHPIPGKFKDYIAIPKANGYQSLHSTLWGPYGTPLEVQIRTPEMHRIAEAGVASHWLYKSTDADLNDLHIKTNQWLQSLLETLSDSTDSLEFLEHIKVDLFPGEVYVFTPQGKILALPKNSTAVDFAYAVHTDIGDCCVAAKINGESVPLRTVLQSGDQVEIVTASHAKPNPAWLNYVVTGKARSHIRRFLKTMQYDESARLGERLLNQALTSLKIDPQTVSAAQWDKLARESGAKSRQDLLADIGLGKHLPAVIARRLASPAETVSGTTGVGIITILGTEGMAVQFAKCCRPIPGDPIVGFIKKDQGLVIHTDDCPAITKIRGTSDNWLDVAWGKDITRHFEVSIRLMVANQRGVLARVAAAIADAGSNIDNVVMEGDGAYTTMNFMLQIRNRHHLAQVMRGLRRIPEVEKISRMKG</sequence>
<dbReference type="GO" id="GO:0008728">
    <property type="term" value="F:GTP diphosphokinase activity"/>
    <property type="evidence" value="ECO:0007669"/>
    <property type="project" value="TreeGrafter"/>
</dbReference>
<dbReference type="InterPro" id="IPR043519">
    <property type="entry name" value="NT_sf"/>
</dbReference>
<dbReference type="SUPFAM" id="SSF81271">
    <property type="entry name" value="TGS-like"/>
    <property type="match status" value="1"/>
</dbReference>
<dbReference type="FunFam" id="3.30.460.10:FF:000001">
    <property type="entry name" value="GTP pyrophosphokinase RelA"/>
    <property type="match status" value="1"/>
</dbReference>
<proteinExistence type="inferred from homology"/>
<feature type="domain" description="HD" evidence="3">
    <location>
        <begin position="57"/>
        <end position="156"/>
    </location>
</feature>
<dbReference type="InterPro" id="IPR033655">
    <property type="entry name" value="TGS_RelA/SpoT"/>
</dbReference>
<dbReference type="Pfam" id="PF04607">
    <property type="entry name" value="RelA_SpoT"/>
    <property type="match status" value="1"/>
</dbReference>
<evidence type="ECO:0000259" key="4">
    <source>
        <dbReference type="PROSITE" id="PS51880"/>
    </source>
</evidence>
<feature type="domain" description="TGS" evidence="4">
    <location>
        <begin position="398"/>
        <end position="459"/>
    </location>
</feature>
<dbReference type="GO" id="GO:0016301">
    <property type="term" value="F:kinase activity"/>
    <property type="evidence" value="ECO:0007669"/>
    <property type="project" value="UniProtKB-KW"/>
</dbReference>
<dbReference type="InterPro" id="IPR003607">
    <property type="entry name" value="HD/PDEase_dom"/>
</dbReference>
<keyword evidence="5" id="KW-0418">Kinase</keyword>
<dbReference type="PANTHER" id="PTHR21262:SF36">
    <property type="entry name" value="BIFUNCTIONAL (P)PPGPP SYNTHASE_HYDROLASE SPOT"/>
    <property type="match status" value="1"/>
</dbReference>
<dbReference type="InterPro" id="IPR002912">
    <property type="entry name" value="ACT_dom"/>
</dbReference>
<dbReference type="PROSITE" id="PS51671">
    <property type="entry name" value="ACT"/>
    <property type="match status" value="1"/>
</dbReference>
<comment type="similarity">
    <text evidence="1">Belongs to the relA/spoT family.</text>
</comment>
<dbReference type="CDD" id="cd04876">
    <property type="entry name" value="ACT_RelA-SpoT"/>
    <property type="match status" value="1"/>
</dbReference>
<evidence type="ECO:0000259" key="2">
    <source>
        <dbReference type="PROSITE" id="PS51671"/>
    </source>
</evidence>
<dbReference type="CDD" id="cd05399">
    <property type="entry name" value="NT_Rel-Spo_like"/>
    <property type="match status" value="1"/>
</dbReference>
<dbReference type="CDD" id="cd01668">
    <property type="entry name" value="TGS_RSH"/>
    <property type="match status" value="1"/>
</dbReference>
<dbReference type="Pfam" id="PF19296">
    <property type="entry name" value="RelA_AH_RIS"/>
    <property type="match status" value="1"/>
</dbReference>
<dbReference type="SUPFAM" id="SSF109604">
    <property type="entry name" value="HD-domain/PDEase-like"/>
    <property type="match status" value="1"/>
</dbReference>
<dbReference type="PROSITE" id="PS51831">
    <property type="entry name" value="HD"/>
    <property type="match status" value="1"/>
</dbReference>
<dbReference type="NCBIfam" id="TIGR00691">
    <property type="entry name" value="spoT_relA"/>
    <property type="match status" value="1"/>
</dbReference>
<dbReference type="InterPro" id="IPR012675">
    <property type="entry name" value="Beta-grasp_dom_sf"/>
</dbReference>
<dbReference type="Gene3D" id="3.30.70.260">
    <property type="match status" value="1"/>
</dbReference>
<dbReference type="FunFam" id="1.10.3210.10:FF:000001">
    <property type="entry name" value="GTP pyrophosphokinase RelA"/>
    <property type="match status" value="1"/>
</dbReference>
<reference evidence="5 6" key="1">
    <citation type="submission" date="2016-10" db="EMBL/GenBank/DDBJ databases">
        <authorList>
            <person name="de Groot N.N."/>
        </authorList>
    </citation>
    <scope>NUCLEOTIDE SEQUENCE [LARGE SCALE GENOMIC DNA]</scope>
    <source>
        <strain evidence="5 6">Nv1</strain>
    </source>
</reference>
<dbReference type="GO" id="GO:0008893">
    <property type="term" value="F:guanosine-3',5'-bis(diphosphate) 3'-diphosphatase activity"/>
    <property type="evidence" value="ECO:0007669"/>
    <property type="project" value="TreeGrafter"/>
</dbReference>
<dbReference type="OrthoDB" id="9805041at2"/>
<comment type="function">
    <text evidence="1">In eubacteria ppGpp (guanosine 3'-diphosphate 5'-diphosphate) is a mediator of the stringent response that coordinates a variety of cellular activities in response to changes in nutritional abundance.</text>
</comment>
<dbReference type="InterPro" id="IPR004095">
    <property type="entry name" value="TGS"/>
</dbReference>
<gene>
    <name evidence="5" type="ORF">SAMN05216387_10861</name>
</gene>
<dbReference type="AlphaFoldDB" id="A0A1H7P559"/>
<dbReference type="CDD" id="cd00077">
    <property type="entry name" value="HDc"/>
    <property type="match status" value="1"/>
</dbReference>
<dbReference type="STRING" id="1233.SAMN05216387_10861"/>
<dbReference type="InterPro" id="IPR006674">
    <property type="entry name" value="HD_domain"/>
</dbReference>
<dbReference type="SMART" id="SM00954">
    <property type="entry name" value="RelA_SpoT"/>
    <property type="match status" value="1"/>
</dbReference>
<accession>A0A1H7P559</accession>
<evidence type="ECO:0000256" key="1">
    <source>
        <dbReference type="RuleBase" id="RU003847"/>
    </source>
</evidence>
<dbReference type="Pfam" id="PF02824">
    <property type="entry name" value="TGS"/>
    <property type="match status" value="1"/>
</dbReference>
<dbReference type="GO" id="GO:0005886">
    <property type="term" value="C:plasma membrane"/>
    <property type="evidence" value="ECO:0007669"/>
    <property type="project" value="TreeGrafter"/>
</dbReference>
<dbReference type="InterPro" id="IPR004811">
    <property type="entry name" value="RelA/Spo_fam"/>
</dbReference>
<dbReference type="Pfam" id="PF13291">
    <property type="entry name" value="ACT_4"/>
    <property type="match status" value="1"/>
</dbReference>
<dbReference type="InterPro" id="IPR012676">
    <property type="entry name" value="TGS-like"/>
</dbReference>
<dbReference type="Pfam" id="PF13328">
    <property type="entry name" value="HD_4"/>
    <property type="match status" value="1"/>
</dbReference>
<evidence type="ECO:0000313" key="6">
    <source>
        <dbReference type="Proteomes" id="UP000198620"/>
    </source>
</evidence>
<keyword evidence="5" id="KW-0808">Transferase</keyword>
<dbReference type="Gene3D" id="3.30.460.10">
    <property type="entry name" value="Beta Polymerase, domain 2"/>
    <property type="match status" value="1"/>
</dbReference>
<dbReference type="SMART" id="SM00471">
    <property type="entry name" value="HDc"/>
    <property type="match status" value="1"/>
</dbReference>
<name>A0A1H7P559_9PROT</name>
<feature type="domain" description="ACT" evidence="2">
    <location>
        <begin position="640"/>
        <end position="713"/>
    </location>
</feature>